<name>A0A1A3NAM8_MYCAS</name>
<dbReference type="Pfam" id="PF13577">
    <property type="entry name" value="SnoaL_4"/>
    <property type="match status" value="1"/>
</dbReference>
<evidence type="ECO:0000259" key="1">
    <source>
        <dbReference type="Pfam" id="PF13577"/>
    </source>
</evidence>
<keyword evidence="3" id="KW-1185">Reference proteome</keyword>
<dbReference type="EMBL" id="LZLQ01000024">
    <property type="protein sequence ID" value="OBK18846.1"/>
    <property type="molecule type" value="Genomic_DNA"/>
</dbReference>
<comment type="caution">
    <text evidence="2">The sequence shown here is derived from an EMBL/GenBank/DDBJ whole genome shotgun (WGS) entry which is preliminary data.</text>
</comment>
<evidence type="ECO:0000313" key="3">
    <source>
        <dbReference type="Proteomes" id="UP000093629"/>
    </source>
</evidence>
<protein>
    <submittedName>
        <fullName evidence="2">DUF4440 domain-containing protein</fullName>
    </submittedName>
</protein>
<dbReference type="InterPro" id="IPR032710">
    <property type="entry name" value="NTF2-like_dom_sf"/>
</dbReference>
<proteinExistence type="predicted"/>
<organism evidence="2 3">
    <name type="scientific">Mycobacterium asiaticum</name>
    <dbReference type="NCBI Taxonomy" id="1790"/>
    <lineage>
        <taxon>Bacteria</taxon>
        <taxon>Bacillati</taxon>
        <taxon>Actinomycetota</taxon>
        <taxon>Actinomycetes</taxon>
        <taxon>Mycobacteriales</taxon>
        <taxon>Mycobacteriaceae</taxon>
        <taxon>Mycobacterium</taxon>
    </lineage>
</organism>
<accession>A0A1A3NAM8</accession>
<dbReference type="RefSeq" id="WP_065157550.1">
    <property type="nucleotide sequence ID" value="NZ_LZLQ01000024.1"/>
</dbReference>
<feature type="domain" description="SnoaL-like" evidence="1">
    <location>
        <begin position="7"/>
        <end position="130"/>
    </location>
</feature>
<dbReference type="Gene3D" id="3.10.450.50">
    <property type="match status" value="1"/>
</dbReference>
<evidence type="ECO:0000313" key="2">
    <source>
        <dbReference type="EMBL" id="OBK18846.1"/>
    </source>
</evidence>
<reference evidence="2 3" key="1">
    <citation type="submission" date="2016-06" db="EMBL/GenBank/DDBJ databases">
        <authorList>
            <person name="Kjaerup R.B."/>
            <person name="Dalgaard T.S."/>
            <person name="Juul-Madsen H.R."/>
        </authorList>
    </citation>
    <scope>NUCLEOTIDE SEQUENCE [LARGE SCALE GENOMIC DNA]</scope>
    <source>
        <strain evidence="2 3">1245139.5</strain>
    </source>
</reference>
<gene>
    <name evidence="2" type="ORF">A5636_02465</name>
</gene>
<dbReference type="OrthoDB" id="3173051at2"/>
<dbReference type="SUPFAM" id="SSF54427">
    <property type="entry name" value="NTF2-like"/>
    <property type="match status" value="1"/>
</dbReference>
<dbReference type="InterPro" id="IPR037401">
    <property type="entry name" value="SnoaL-like"/>
</dbReference>
<sequence>MLDTAAALWEIEEIKQLKARYCRYLDAKRWEDWRGLFADDFVSDTSASGGKVIQGADDFVSYVRGALGKASQPTAHQVHAPEITLTSDTTASGVWALHDVVRLGPGVNLDGRGHYHETYEKVDGRWLIKTSTLTRLREDVFNSLFSVRISPRLRDAGSALARRLGR</sequence>
<dbReference type="AlphaFoldDB" id="A0A1A3NAM8"/>
<dbReference type="Proteomes" id="UP000093629">
    <property type="component" value="Unassembled WGS sequence"/>
</dbReference>